<feature type="transmembrane region" description="Helical" evidence="10">
    <location>
        <begin position="43"/>
        <end position="64"/>
    </location>
</feature>
<comment type="similarity">
    <text evidence="2 10">Belongs to the ammonia transporter channel (TC 1.A.11.2) family.</text>
</comment>
<evidence type="ECO:0000256" key="5">
    <source>
        <dbReference type="ARBA" id="ARBA00022692"/>
    </source>
</evidence>
<dbReference type="GO" id="GO:0005886">
    <property type="term" value="C:plasma membrane"/>
    <property type="evidence" value="ECO:0007669"/>
    <property type="project" value="UniProtKB-SubCell"/>
</dbReference>
<evidence type="ECO:0000313" key="12">
    <source>
        <dbReference type="EMBL" id="QGU32768.1"/>
    </source>
</evidence>
<keyword evidence="8 10" id="KW-0924">Ammonia transport</keyword>
<feature type="transmembrane region" description="Helical" evidence="10">
    <location>
        <begin position="159"/>
        <end position="180"/>
    </location>
</feature>
<organism evidence="12 13">
    <name type="scientific">Thermochromatium tepidum ATCC 43061</name>
    <dbReference type="NCBI Taxonomy" id="316276"/>
    <lineage>
        <taxon>Bacteria</taxon>
        <taxon>Pseudomonadati</taxon>
        <taxon>Pseudomonadota</taxon>
        <taxon>Gammaproteobacteria</taxon>
        <taxon>Chromatiales</taxon>
        <taxon>Chromatiaceae</taxon>
        <taxon>Thermochromatium</taxon>
    </lineage>
</organism>
<dbReference type="KEGG" id="ttp:E6P07_07110"/>
<keyword evidence="4" id="KW-1003">Cell membrane</keyword>
<dbReference type="RefSeq" id="WP_153974964.1">
    <property type="nucleotide sequence ID" value="NZ_CP039268.1"/>
</dbReference>
<name>A0A6I6E891_THETI</name>
<accession>A0A6I6E891</accession>
<protein>
    <recommendedName>
        <fullName evidence="9 10">Ammonium transporter</fullName>
    </recommendedName>
</protein>
<proteinExistence type="inferred from homology"/>
<dbReference type="InterPro" id="IPR018047">
    <property type="entry name" value="Ammonium_transpt_CS"/>
</dbReference>
<dbReference type="SUPFAM" id="SSF111352">
    <property type="entry name" value="Ammonium transporter"/>
    <property type="match status" value="1"/>
</dbReference>
<evidence type="ECO:0000259" key="11">
    <source>
        <dbReference type="Pfam" id="PF00909"/>
    </source>
</evidence>
<feature type="transmembrane region" description="Helical" evidence="10">
    <location>
        <begin position="396"/>
        <end position="419"/>
    </location>
</feature>
<evidence type="ECO:0000256" key="8">
    <source>
        <dbReference type="ARBA" id="ARBA00023177"/>
    </source>
</evidence>
<dbReference type="InterPro" id="IPR029020">
    <property type="entry name" value="Ammonium/urea_transptr"/>
</dbReference>
<keyword evidence="6 10" id="KW-1133">Transmembrane helix</keyword>
<feature type="transmembrane region" description="Helical" evidence="10">
    <location>
        <begin position="301"/>
        <end position="319"/>
    </location>
</feature>
<comment type="subcellular location">
    <subcellularLocation>
        <location evidence="1 10">Cell membrane</location>
        <topology evidence="1 10">Multi-pass membrane protein</topology>
    </subcellularLocation>
</comment>
<feature type="transmembrane region" description="Helical" evidence="10">
    <location>
        <begin position="71"/>
        <end position="91"/>
    </location>
</feature>
<dbReference type="EMBL" id="CP039268">
    <property type="protein sequence ID" value="QGU32768.1"/>
    <property type="molecule type" value="Genomic_DNA"/>
</dbReference>
<feature type="transmembrane region" description="Helical" evidence="10">
    <location>
        <begin position="200"/>
        <end position="226"/>
    </location>
</feature>
<dbReference type="PANTHER" id="PTHR43029">
    <property type="entry name" value="AMMONIUM TRANSPORTER MEP2"/>
    <property type="match status" value="1"/>
</dbReference>
<feature type="transmembrane region" description="Helical" evidence="10">
    <location>
        <begin position="325"/>
        <end position="343"/>
    </location>
</feature>
<keyword evidence="5 10" id="KW-0812">Transmembrane</keyword>
<evidence type="ECO:0000256" key="10">
    <source>
        <dbReference type="RuleBase" id="RU362002"/>
    </source>
</evidence>
<dbReference type="NCBIfam" id="TIGR00836">
    <property type="entry name" value="amt"/>
    <property type="match status" value="1"/>
</dbReference>
<dbReference type="GO" id="GO:0008519">
    <property type="term" value="F:ammonium channel activity"/>
    <property type="evidence" value="ECO:0007669"/>
    <property type="project" value="InterPro"/>
</dbReference>
<evidence type="ECO:0000256" key="2">
    <source>
        <dbReference type="ARBA" id="ARBA00005887"/>
    </source>
</evidence>
<feature type="transmembrane region" description="Helical" evidence="10">
    <location>
        <begin position="131"/>
        <end position="152"/>
    </location>
</feature>
<dbReference type="PANTHER" id="PTHR43029:SF10">
    <property type="entry name" value="AMMONIUM TRANSPORTER MEP2"/>
    <property type="match status" value="1"/>
</dbReference>
<evidence type="ECO:0000256" key="3">
    <source>
        <dbReference type="ARBA" id="ARBA00022448"/>
    </source>
</evidence>
<evidence type="ECO:0000313" key="13">
    <source>
        <dbReference type="Proteomes" id="UP000426424"/>
    </source>
</evidence>
<evidence type="ECO:0000256" key="7">
    <source>
        <dbReference type="ARBA" id="ARBA00023136"/>
    </source>
</evidence>
<dbReference type="Pfam" id="PF00909">
    <property type="entry name" value="Ammonium_transp"/>
    <property type="match status" value="1"/>
</dbReference>
<dbReference type="InterPro" id="IPR001905">
    <property type="entry name" value="Ammonium_transpt"/>
</dbReference>
<sequence>MRSTPFSKRLRLLLAVGLGLVPFLVLGQEETPRLDSGDTAWMLTATALVLFMTIPGLSLFYAGLVRAKNVLSVLMQCFVITAMMSLLWAIYGYSLAYTDGGSLQWLIGGFERLFLSGLTIDSINGTIPESLYMTFQMTFAIITPALIVGAFAERMKFSAMLVFMALWLTLVYVPIWHWVWGGGWIANLGAILGFTAEGGGAIDFAGGTVVHINAGIAGLMAALVLGPRKGYPGTAMPPHNLGLTVMGASMLWIGWFGFNAGSELAADGTAGMALTVTQLATATAALTWMFAEWINHGKPSVLGIATGAVAGLVAITPASGTAGPMGAIAIGCAGAFLAFIASTKLKRKLGYDDSLDVWGVHGVAGIVGAILTGVFASPLLGGSGLAEGIETMGAQVLIQIVSVLATLVYGGVLSLLILLTVKSTLGLRVTEEEETMGLDLSQHDERGYIL</sequence>
<keyword evidence="13" id="KW-1185">Reference proteome</keyword>
<feature type="transmembrane region" description="Helical" evidence="10">
    <location>
        <begin position="355"/>
        <end position="376"/>
    </location>
</feature>
<feature type="transmembrane region" description="Helical" evidence="10">
    <location>
        <begin position="270"/>
        <end position="289"/>
    </location>
</feature>
<feature type="transmembrane region" description="Helical" evidence="10">
    <location>
        <begin position="238"/>
        <end position="258"/>
    </location>
</feature>
<keyword evidence="7 10" id="KW-0472">Membrane</keyword>
<evidence type="ECO:0000256" key="6">
    <source>
        <dbReference type="ARBA" id="ARBA00022989"/>
    </source>
</evidence>
<dbReference type="PROSITE" id="PS01219">
    <property type="entry name" value="AMMONIUM_TRANSP"/>
    <property type="match status" value="1"/>
</dbReference>
<feature type="domain" description="Ammonium transporter AmtB-like" evidence="11">
    <location>
        <begin position="40"/>
        <end position="448"/>
    </location>
</feature>
<dbReference type="OrthoDB" id="9814202at2"/>
<reference evidence="12 13" key="1">
    <citation type="submission" date="2019-12" db="EMBL/GenBank/DDBJ databases">
        <title>The complete genome of the thermophilic, anoxygenic phototrophic gammaproteobacterium Thermochromatium tepidum.</title>
        <authorList>
            <person name="Sattley W.M."/>
            <person name="Swingley W.D."/>
            <person name="Burchell B.M."/>
            <person name="Gurbani S.A."/>
            <person name="Kujawa C.M."/>
            <person name="Nuccio D.A."/>
            <person name="Schladweiler J."/>
            <person name="Shaffer K.N."/>
            <person name="Stokes L.M."/>
            <person name="Touchman J.W."/>
            <person name="Blankenship R.E."/>
            <person name="Madigan M.T."/>
        </authorList>
    </citation>
    <scope>NUCLEOTIDE SEQUENCE [LARGE SCALE GENOMIC DNA]</scope>
    <source>
        <strain evidence="12 13">ATCC 43061</strain>
    </source>
</reference>
<keyword evidence="3 10" id="KW-0813">Transport</keyword>
<gene>
    <name evidence="12" type="primary">amt</name>
    <name evidence="12" type="ORF">E6P07_07110</name>
</gene>
<evidence type="ECO:0000256" key="9">
    <source>
        <dbReference type="ARBA" id="ARBA00050025"/>
    </source>
</evidence>
<dbReference type="Proteomes" id="UP000426424">
    <property type="component" value="Chromosome"/>
</dbReference>
<dbReference type="AlphaFoldDB" id="A0A6I6E891"/>
<dbReference type="InterPro" id="IPR024041">
    <property type="entry name" value="NH4_transpt_AmtB-like_dom"/>
</dbReference>
<dbReference type="FunFam" id="1.10.3430.10:FF:000007">
    <property type="entry name" value="Ammonium transporter"/>
    <property type="match status" value="1"/>
</dbReference>
<evidence type="ECO:0000256" key="4">
    <source>
        <dbReference type="ARBA" id="ARBA00022475"/>
    </source>
</evidence>
<evidence type="ECO:0000256" key="1">
    <source>
        <dbReference type="ARBA" id="ARBA00004651"/>
    </source>
</evidence>
<dbReference type="Gene3D" id="1.10.3430.10">
    <property type="entry name" value="Ammonium transporter AmtB like domains"/>
    <property type="match status" value="1"/>
</dbReference>